<evidence type="ECO:0000256" key="7">
    <source>
        <dbReference type="SAM" id="MobiDB-lite"/>
    </source>
</evidence>
<feature type="compositionally biased region" description="Polar residues" evidence="7">
    <location>
        <begin position="52"/>
        <end position="62"/>
    </location>
</feature>
<dbReference type="AlphaFoldDB" id="A0A2R5GPQ5"/>
<dbReference type="PANTHER" id="PTHR11266">
    <property type="entry name" value="PEROXISOMAL MEMBRANE PROTEIN 2, PXMP2 MPV17"/>
    <property type="match status" value="1"/>
</dbReference>
<dbReference type="PANTHER" id="PTHR11266:SF17">
    <property type="entry name" value="PROTEIN MPV17"/>
    <property type="match status" value="1"/>
</dbReference>
<protein>
    <submittedName>
        <fullName evidence="8">Protein SYM1</fullName>
    </submittedName>
</protein>
<keyword evidence="9" id="KW-1185">Reference proteome</keyword>
<evidence type="ECO:0000256" key="3">
    <source>
        <dbReference type="ARBA" id="ARBA00022692"/>
    </source>
</evidence>
<comment type="subcellular location">
    <subcellularLocation>
        <location evidence="1">Membrane</location>
        <topology evidence="1">Multi-pass membrane protein</topology>
    </subcellularLocation>
</comment>
<dbReference type="GO" id="GO:0016020">
    <property type="term" value="C:membrane"/>
    <property type="evidence" value="ECO:0007669"/>
    <property type="project" value="UniProtKB-SubCell"/>
</dbReference>
<dbReference type="GO" id="GO:0005737">
    <property type="term" value="C:cytoplasm"/>
    <property type="evidence" value="ECO:0007669"/>
    <property type="project" value="TreeGrafter"/>
</dbReference>
<accession>A0A2R5GPQ5</accession>
<feature type="transmembrane region" description="Helical" evidence="6">
    <location>
        <begin position="94"/>
        <end position="113"/>
    </location>
</feature>
<evidence type="ECO:0000256" key="6">
    <source>
        <dbReference type="RuleBase" id="RU363053"/>
    </source>
</evidence>
<sequence>MRAALRGVGAAYDGALRRRPVLVKCLTSGAIAGAGDLVAQLVLDPAPVLKEGNSTASATTSETGRDEPATLDGKANLASKEAHTSLDLARLARFSLLGGVLVGPTLHVWYGYLGTRIAGRSLAATIKRVVLDQAVFTPLFLPVFLTCLGALEGKSIRHTLEGVRSIWAPTVVYNWAWWTPVQLANFGVVPAQYQVLVSNAAGVVWNSYLSFTNQRARRRAAAIQDNETQS</sequence>
<name>A0A2R5GPQ5_9STRA</name>
<keyword evidence="3 6" id="KW-0812">Transmembrane</keyword>
<dbReference type="EMBL" id="BEYU01000074">
    <property type="protein sequence ID" value="GBG30321.1"/>
    <property type="molecule type" value="Genomic_DNA"/>
</dbReference>
<keyword evidence="5 6" id="KW-0472">Membrane</keyword>
<reference evidence="8 9" key="1">
    <citation type="submission" date="2017-12" db="EMBL/GenBank/DDBJ databases">
        <title>Sequencing, de novo assembly and annotation of complete genome of a new Thraustochytrid species, strain FCC1311.</title>
        <authorList>
            <person name="Sedici K."/>
            <person name="Godart F."/>
            <person name="Aiese Cigliano R."/>
            <person name="Sanseverino W."/>
            <person name="Barakat M."/>
            <person name="Ortet P."/>
            <person name="Marechal E."/>
            <person name="Cagnac O."/>
            <person name="Amato A."/>
        </authorList>
    </citation>
    <scope>NUCLEOTIDE SEQUENCE [LARGE SCALE GENOMIC DNA]</scope>
</reference>
<evidence type="ECO:0000256" key="2">
    <source>
        <dbReference type="ARBA" id="ARBA00006824"/>
    </source>
</evidence>
<comment type="similarity">
    <text evidence="2 6">Belongs to the peroxisomal membrane protein PXMP2/4 family.</text>
</comment>
<dbReference type="OrthoDB" id="430207at2759"/>
<dbReference type="Pfam" id="PF04117">
    <property type="entry name" value="Mpv17_PMP22"/>
    <property type="match status" value="1"/>
</dbReference>
<evidence type="ECO:0000256" key="1">
    <source>
        <dbReference type="ARBA" id="ARBA00004141"/>
    </source>
</evidence>
<proteinExistence type="inferred from homology"/>
<dbReference type="InterPro" id="IPR007248">
    <property type="entry name" value="Mpv17_PMP22"/>
</dbReference>
<feature type="transmembrane region" description="Helical" evidence="6">
    <location>
        <begin position="133"/>
        <end position="151"/>
    </location>
</feature>
<feature type="region of interest" description="Disordered" evidence="7">
    <location>
        <begin position="52"/>
        <end position="71"/>
    </location>
</feature>
<evidence type="ECO:0000313" key="8">
    <source>
        <dbReference type="EMBL" id="GBG30321.1"/>
    </source>
</evidence>
<comment type="caution">
    <text evidence="8">The sequence shown here is derived from an EMBL/GenBank/DDBJ whole genome shotgun (WGS) entry which is preliminary data.</text>
</comment>
<evidence type="ECO:0000313" key="9">
    <source>
        <dbReference type="Proteomes" id="UP000241890"/>
    </source>
</evidence>
<keyword evidence="4 6" id="KW-1133">Transmembrane helix</keyword>
<evidence type="ECO:0000256" key="5">
    <source>
        <dbReference type="ARBA" id="ARBA00023136"/>
    </source>
</evidence>
<dbReference type="Proteomes" id="UP000241890">
    <property type="component" value="Unassembled WGS sequence"/>
</dbReference>
<gene>
    <name evidence="8" type="ORF">FCC1311_065402</name>
</gene>
<dbReference type="InParanoid" id="A0A2R5GPQ5"/>
<organism evidence="8 9">
    <name type="scientific">Hondaea fermentalgiana</name>
    <dbReference type="NCBI Taxonomy" id="2315210"/>
    <lineage>
        <taxon>Eukaryota</taxon>
        <taxon>Sar</taxon>
        <taxon>Stramenopiles</taxon>
        <taxon>Bigyra</taxon>
        <taxon>Labyrinthulomycetes</taxon>
        <taxon>Thraustochytrida</taxon>
        <taxon>Thraustochytriidae</taxon>
        <taxon>Hondaea</taxon>
    </lineage>
</organism>
<evidence type="ECO:0000256" key="4">
    <source>
        <dbReference type="ARBA" id="ARBA00022989"/>
    </source>
</evidence>